<keyword evidence="1" id="KW-1133">Transmembrane helix</keyword>
<accession>Q8QNS1</accession>
<keyword evidence="1" id="KW-0812">Transmembrane</keyword>
<sequence length="61" mass="7588">MVKPHSHLQTTTFSDMFLFFLFFYYSQTMTFSNLYFFSLYFLFFLFPWVFLFRFAALPFLS</sequence>
<feature type="transmembrane region" description="Helical" evidence="1">
    <location>
        <begin position="37"/>
        <end position="60"/>
    </location>
</feature>
<evidence type="ECO:0000313" key="2">
    <source>
        <dbReference type="EMBL" id="AAL89476.1"/>
    </source>
</evidence>
<organism evidence="2">
    <name type="scientific">Cotton leaf curl Multan betasatellite</name>
    <dbReference type="NCBI Taxonomy" id="306025"/>
    <lineage>
        <taxon>Viruses</taxon>
        <taxon>Viruses incertae sedis</taxon>
        <taxon>Tolecusatellitidae</taxon>
        <taxon>Betasatellite</taxon>
        <taxon>Betasatellite gossypimultanense</taxon>
    </lineage>
</organism>
<feature type="transmembrane region" description="Helical" evidence="1">
    <location>
        <begin position="6"/>
        <end position="25"/>
    </location>
</feature>
<name>Q8QNS1_9VIRU</name>
<keyword evidence="1" id="KW-0472">Membrane</keyword>
<reference evidence="2" key="1">
    <citation type="submission" date="2002-03" db="EMBL/GenBank/DDBJ databases">
        <title>Complete nucleotide sequence of DNA beta of cotton leaf curl virus (CLCuV-G) from Sri Ganganagar, India.</title>
        <authorList>
            <person name="Radhakrishnan G."/>
            <person name="Malathi V.G."/>
            <person name="Varma A."/>
        </authorList>
    </citation>
    <scope>NUCLEOTIDE SEQUENCE</scope>
    <source>
        <strain evidence="2">CLCuV-G</strain>
    </source>
</reference>
<gene>
    <name evidence="2" type="primary">beta C1</name>
</gene>
<reference evidence="2" key="2">
    <citation type="book" date="2006" name="INTERNATIONAL SYMPOSIUM ON MANAGEMENT OF VECTOR-BORNE PLANT VIRUSES" publisher="ICRISAT" city="India">
        <title>Fulfilling Koch's postulates and molecular characterization of cotton leaf curl Rajasthan virus (CLCuRV).</title>
        <editorList>
            <person name="Unknown A."/>
        </editorList>
        <authorList>
            <person name="Radhakrishnan G."/>
            <person name="Malathi V.G."/>
            <person name="Varma A."/>
        </authorList>
    </citation>
    <scope>NUCLEOTIDE SEQUENCE</scope>
    <source>
        <strain evidence="2">CLCuV-G</strain>
    </source>
</reference>
<protein>
    <submittedName>
        <fullName evidence="2">Beta C1 protein</fullName>
    </submittedName>
</protein>
<dbReference type="EMBL" id="AY083590">
    <property type="protein sequence ID" value="AAL89476.1"/>
    <property type="molecule type" value="Genomic_DNA"/>
</dbReference>
<proteinExistence type="predicted"/>
<evidence type="ECO:0000256" key="1">
    <source>
        <dbReference type="SAM" id="Phobius"/>
    </source>
</evidence>